<dbReference type="GO" id="GO:0005886">
    <property type="term" value="C:plasma membrane"/>
    <property type="evidence" value="ECO:0007669"/>
    <property type="project" value="UniProtKB-SubCell"/>
</dbReference>
<dbReference type="Proteomes" id="UP000656804">
    <property type="component" value="Unassembled WGS sequence"/>
</dbReference>
<feature type="domain" description="ABC transporter" evidence="8">
    <location>
        <begin position="343"/>
        <end position="555"/>
    </location>
</feature>
<keyword evidence="2 7" id="KW-0812">Transmembrane</keyword>
<keyword evidence="5 7" id="KW-1133">Transmembrane helix</keyword>
<evidence type="ECO:0000256" key="5">
    <source>
        <dbReference type="ARBA" id="ARBA00022989"/>
    </source>
</evidence>
<feature type="transmembrane region" description="Helical" evidence="7">
    <location>
        <begin position="21"/>
        <end position="44"/>
    </location>
</feature>
<dbReference type="InterPro" id="IPR003593">
    <property type="entry name" value="AAA+_ATPase"/>
</dbReference>
<dbReference type="InterPro" id="IPR017871">
    <property type="entry name" value="ABC_transporter-like_CS"/>
</dbReference>
<keyword evidence="6 7" id="KW-0472">Membrane</keyword>
<dbReference type="CDD" id="cd03228">
    <property type="entry name" value="ABCC_MRP_Like"/>
    <property type="match status" value="1"/>
</dbReference>
<dbReference type="GO" id="GO:0034775">
    <property type="term" value="P:glutathione transmembrane transport"/>
    <property type="evidence" value="ECO:0007669"/>
    <property type="project" value="InterPro"/>
</dbReference>
<dbReference type="PANTHER" id="PTHR24221">
    <property type="entry name" value="ATP-BINDING CASSETTE SUB-FAMILY B"/>
    <property type="match status" value="1"/>
</dbReference>
<evidence type="ECO:0000256" key="4">
    <source>
        <dbReference type="ARBA" id="ARBA00022840"/>
    </source>
</evidence>
<dbReference type="Pfam" id="PF00664">
    <property type="entry name" value="ABC_membrane"/>
    <property type="match status" value="1"/>
</dbReference>
<dbReference type="AlphaFoldDB" id="A0A930V0Z2"/>
<dbReference type="GO" id="GO:0042883">
    <property type="term" value="P:cysteine transport"/>
    <property type="evidence" value="ECO:0007669"/>
    <property type="project" value="InterPro"/>
</dbReference>
<dbReference type="RefSeq" id="WP_194502981.1">
    <property type="nucleotide sequence ID" value="NZ_JADIVZ010000003.1"/>
</dbReference>
<evidence type="ECO:0000313" key="10">
    <source>
        <dbReference type="EMBL" id="MBF4161715.1"/>
    </source>
</evidence>
<proteinExistence type="predicted"/>
<feature type="domain" description="ABC transmembrane type-1" evidence="9">
    <location>
        <begin position="20"/>
        <end position="294"/>
    </location>
</feature>
<dbReference type="GO" id="GO:0005524">
    <property type="term" value="F:ATP binding"/>
    <property type="evidence" value="ECO:0007669"/>
    <property type="project" value="UniProtKB-KW"/>
</dbReference>
<feature type="transmembrane region" description="Helical" evidence="7">
    <location>
        <begin position="562"/>
        <end position="588"/>
    </location>
</feature>
<feature type="transmembrane region" description="Helical" evidence="7">
    <location>
        <begin position="56"/>
        <end position="74"/>
    </location>
</feature>
<dbReference type="InterPro" id="IPR011527">
    <property type="entry name" value="ABC1_TM_dom"/>
</dbReference>
<dbReference type="NCBIfam" id="TIGR02868">
    <property type="entry name" value="CydC"/>
    <property type="match status" value="1"/>
</dbReference>
<dbReference type="CDD" id="cd18584">
    <property type="entry name" value="ABC_6TM_AarD_CydD"/>
    <property type="match status" value="1"/>
</dbReference>
<dbReference type="Pfam" id="PF00005">
    <property type="entry name" value="ABC_tran"/>
    <property type="match status" value="2"/>
</dbReference>
<dbReference type="PROSITE" id="PS50893">
    <property type="entry name" value="ABC_TRANSPORTER_2"/>
    <property type="match status" value="2"/>
</dbReference>
<dbReference type="InterPro" id="IPR003439">
    <property type="entry name" value="ABC_transporter-like_ATP-bd"/>
</dbReference>
<reference evidence="10" key="1">
    <citation type="submission" date="2020-11" db="EMBL/GenBank/DDBJ databases">
        <title>Nocardioides sp. CBS4Y-1, whole genome shotgun sequence.</title>
        <authorList>
            <person name="Tuo L."/>
        </authorList>
    </citation>
    <scope>NUCLEOTIDE SEQUENCE</scope>
    <source>
        <strain evidence="10">CBS4Y-1</strain>
    </source>
</reference>
<dbReference type="PANTHER" id="PTHR24221:SF654">
    <property type="entry name" value="ATP-BINDING CASSETTE SUB-FAMILY B MEMBER 6"/>
    <property type="match status" value="1"/>
</dbReference>
<comment type="caution">
    <text evidence="10">The sequence shown here is derived from an EMBL/GenBank/DDBJ whole genome shotgun (WGS) entry which is preliminary data.</text>
</comment>
<dbReference type="SUPFAM" id="SSF52540">
    <property type="entry name" value="P-loop containing nucleoside triphosphate hydrolases"/>
    <property type="match status" value="2"/>
</dbReference>
<gene>
    <name evidence="10" type="primary">cydD</name>
    <name evidence="10" type="ORF">ISG29_08430</name>
</gene>
<feature type="domain" description="ABC transporter" evidence="8">
    <location>
        <begin position="875"/>
        <end position="1101"/>
    </location>
</feature>
<keyword evidence="3" id="KW-0547">Nucleotide-binding</keyword>
<dbReference type="NCBIfam" id="TIGR02857">
    <property type="entry name" value="CydD"/>
    <property type="match status" value="1"/>
</dbReference>
<feature type="transmembrane region" description="Helical" evidence="7">
    <location>
        <begin position="594"/>
        <end position="612"/>
    </location>
</feature>
<evidence type="ECO:0000256" key="3">
    <source>
        <dbReference type="ARBA" id="ARBA00022741"/>
    </source>
</evidence>
<keyword evidence="11" id="KW-1185">Reference proteome</keyword>
<evidence type="ECO:0000259" key="9">
    <source>
        <dbReference type="PROSITE" id="PS50929"/>
    </source>
</evidence>
<dbReference type="PROSITE" id="PS50929">
    <property type="entry name" value="ABC_TM1F"/>
    <property type="match status" value="2"/>
</dbReference>
<dbReference type="InterPro" id="IPR014216">
    <property type="entry name" value="ABC_transptr_CydD"/>
</dbReference>
<evidence type="ECO:0000256" key="6">
    <source>
        <dbReference type="ARBA" id="ARBA00023136"/>
    </source>
</evidence>
<evidence type="ECO:0000256" key="7">
    <source>
        <dbReference type="SAM" id="Phobius"/>
    </source>
</evidence>
<evidence type="ECO:0000256" key="2">
    <source>
        <dbReference type="ARBA" id="ARBA00022692"/>
    </source>
</evidence>
<accession>A0A930V0Z2</accession>
<dbReference type="SUPFAM" id="SSF90123">
    <property type="entry name" value="ABC transporter transmembrane region"/>
    <property type="match status" value="2"/>
</dbReference>
<feature type="transmembrane region" description="Helical" evidence="7">
    <location>
        <begin position="816"/>
        <end position="839"/>
    </location>
</feature>
<dbReference type="SMART" id="SM00382">
    <property type="entry name" value="AAA"/>
    <property type="match status" value="2"/>
</dbReference>
<evidence type="ECO:0000313" key="11">
    <source>
        <dbReference type="Proteomes" id="UP000656804"/>
    </source>
</evidence>
<feature type="transmembrane region" description="Helical" evidence="7">
    <location>
        <begin position="703"/>
        <end position="722"/>
    </location>
</feature>
<dbReference type="Gene3D" id="1.20.1560.10">
    <property type="entry name" value="ABC transporter type 1, transmembrane domain"/>
    <property type="match status" value="2"/>
</dbReference>
<feature type="transmembrane region" description="Helical" evidence="7">
    <location>
        <begin position="126"/>
        <end position="144"/>
    </location>
</feature>
<dbReference type="InterPro" id="IPR027417">
    <property type="entry name" value="P-loop_NTPase"/>
</dbReference>
<sequence>MKPVDPRAVRRLRPAAVPLAGVLGGNVAGGLLVVAQAFAVAALVVDVVEGRAWRSAALAVVLVGVGRGLVTLLVDSCAQAAAGRVSLGLRGEVMAAAGRSSGVRPDDLTLLATRGVAAAEPYVTRYLPAFATALVLPVLIVLAVASQDVWSALVLVLTLPLVPLFAALVGLRTQDSADRQWHALSLLSGHFLDLVRGLPTLVAYGRAEGQGARVRAITERYRRASAETLRLGFASGAVLELVATLSVAVVAVTVGLRLAAGSVGLGTALVVLLLAPEAFWPWRRVGAEFHAAAEGVATFASIDALSSSLSPWGWTPAPDPSVHRQGVGDPERLASPAIDPVPIVLDDVRVTYPGRTTPALVLDHAVVPPTGITAVVGASGSGKSTLLAHLIDRLDPRLLAQVPQRPWILPGTVGENVSLGRPDASEPEILAALDAVELPVDSLPDGLATRLGDDGLGLSAGQAARLALARVVLARRPYVLLDEPTAHLDDDTEAVLLRTLRRLATTATVIVVAHRPAVVEAADHVIALEVPDAGPGAASAGAVRLAESAPEAEEAPEPASRFWLSVLLGSGSALAGIALTATAGWLIARSAQHPEVLTLLVAIVGVRTFGIARPALRYAERIVSHDHALLLLARRRAEVYAALVPLVPARLGRRRGDLLAGIVDDVDAVVDERLRVRLPVWTSLVTGLVTAGILVPISWRAAVAALVVVLVALVAAGLARWATARAERGFVHARADLGTEVETAVAAARQLRLWQADDAARRRVDARGRSLAAHAATSARGAALARAVVVVAGLAGVAASGAALHEQAGTIGGPVAALLLLVPLALAEAMAPVVDAAVVSVRTRAARERLDALAATTPAVAEPVTPARVADARPLALHRVATGWGERDVLVDVSLGLEAGETLVVTGPSGCGKSTLAALLAAQVPVRSGTYTLAGAASSDLGPAEVRRHVLLADAEPHVFATSVRENLRLARPGCADDVIVDALARAGLEGWMAGLPAGLDTLLAGDGSLSGGERARLGAARAFLAEPDVLVLDEPTAHLDRATADALADAVLADGARHERALVWVGHDATTLKLGREDPARILVLGEARPRASRRPAARA</sequence>
<evidence type="ECO:0000256" key="1">
    <source>
        <dbReference type="ARBA" id="ARBA00004651"/>
    </source>
</evidence>
<dbReference type="GO" id="GO:0016887">
    <property type="term" value="F:ATP hydrolysis activity"/>
    <property type="evidence" value="ECO:0007669"/>
    <property type="project" value="InterPro"/>
</dbReference>
<feature type="transmembrane region" description="Helical" evidence="7">
    <location>
        <begin position="783"/>
        <end position="804"/>
    </location>
</feature>
<feature type="transmembrane region" description="Helical" evidence="7">
    <location>
        <begin position="258"/>
        <end position="275"/>
    </location>
</feature>
<keyword evidence="4" id="KW-0067">ATP-binding</keyword>
<feature type="transmembrane region" description="Helical" evidence="7">
    <location>
        <begin position="678"/>
        <end position="697"/>
    </location>
</feature>
<dbReference type="PROSITE" id="PS00211">
    <property type="entry name" value="ABC_TRANSPORTER_1"/>
    <property type="match status" value="1"/>
</dbReference>
<evidence type="ECO:0000259" key="8">
    <source>
        <dbReference type="PROSITE" id="PS50893"/>
    </source>
</evidence>
<feature type="transmembrane region" description="Helical" evidence="7">
    <location>
        <begin position="150"/>
        <end position="171"/>
    </location>
</feature>
<protein>
    <submittedName>
        <fullName evidence="10">Thiol reductant ABC exporter subunit CydD</fullName>
    </submittedName>
</protein>
<comment type="subcellular location">
    <subcellularLocation>
        <location evidence="1">Cell membrane</location>
        <topology evidence="1">Multi-pass membrane protein</topology>
    </subcellularLocation>
</comment>
<feature type="transmembrane region" description="Helical" evidence="7">
    <location>
        <begin position="231"/>
        <end position="252"/>
    </location>
</feature>
<dbReference type="EMBL" id="JADIVZ010000003">
    <property type="protein sequence ID" value="MBF4161715.1"/>
    <property type="molecule type" value="Genomic_DNA"/>
</dbReference>
<dbReference type="InterPro" id="IPR039421">
    <property type="entry name" value="Type_1_exporter"/>
</dbReference>
<dbReference type="GO" id="GO:0140359">
    <property type="term" value="F:ABC-type transporter activity"/>
    <property type="evidence" value="ECO:0007669"/>
    <property type="project" value="InterPro"/>
</dbReference>
<feature type="domain" description="ABC transmembrane type-1" evidence="9">
    <location>
        <begin position="563"/>
        <end position="799"/>
    </location>
</feature>
<organism evidence="10 11">
    <name type="scientific">Nocardioides acrostichi</name>
    <dbReference type="NCBI Taxonomy" id="2784339"/>
    <lineage>
        <taxon>Bacteria</taxon>
        <taxon>Bacillati</taxon>
        <taxon>Actinomycetota</taxon>
        <taxon>Actinomycetes</taxon>
        <taxon>Propionibacteriales</taxon>
        <taxon>Nocardioidaceae</taxon>
        <taxon>Nocardioides</taxon>
    </lineage>
</organism>
<dbReference type="GO" id="GO:0045454">
    <property type="term" value="P:cell redox homeostasis"/>
    <property type="evidence" value="ECO:0007669"/>
    <property type="project" value="InterPro"/>
</dbReference>
<dbReference type="Gene3D" id="3.40.50.300">
    <property type="entry name" value="P-loop containing nucleotide triphosphate hydrolases"/>
    <property type="match status" value="2"/>
</dbReference>
<dbReference type="InterPro" id="IPR036640">
    <property type="entry name" value="ABC1_TM_sf"/>
</dbReference>
<dbReference type="InterPro" id="IPR014223">
    <property type="entry name" value="ABC_CydC/D"/>
</dbReference>
<name>A0A930V0Z2_9ACTN</name>